<dbReference type="PANTHER" id="PTHR31500">
    <property type="entry name" value="AT-HOOK MOTIF NUCLEAR-LOCALIZED PROTEIN 9"/>
    <property type="match status" value="1"/>
</dbReference>
<evidence type="ECO:0000256" key="3">
    <source>
        <dbReference type="ARBA" id="ARBA00023125"/>
    </source>
</evidence>
<evidence type="ECO:0000256" key="6">
    <source>
        <dbReference type="RuleBase" id="RU367031"/>
    </source>
</evidence>
<dbReference type="InterPro" id="IPR039605">
    <property type="entry name" value="AHL"/>
</dbReference>
<name>A0A834WEU2_9FABA</name>
<feature type="region of interest" description="Disordered" evidence="7">
    <location>
        <begin position="1"/>
        <end position="38"/>
    </location>
</feature>
<comment type="caution">
    <text evidence="9">The sequence shown here is derived from an EMBL/GenBank/DDBJ whole genome shotgun (WGS) entry which is preliminary data.</text>
</comment>
<evidence type="ECO:0000313" key="10">
    <source>
        <dbReference type="Proteomes" id="UP000634136"/>
    </source>
</evidence>
<keyword evidence="3 6" id="KW-0238">DNA-binding</keyword>
<reference evidence="9" key="1">
    <citation type="submission" date="2020-09" db="EMBL/GenBank/DDBJ databases">
        <title>Genome-Enabled Discovery of Anthraquinone Biosynthesis in Senna tora.</title>
        <authorList>
            <person name="Kang S.-H."/>
            <person name="Pandey R.P."/>
            <person name="Lee C.-M."/>
            <person name="Sim J.-S."/>
            <person name="Jeong J.-T."/>
            <person name="Choi B.-S."/>
            <person name="Jung M."/>
            <person name="Ginzburg D."/>
            <person name="Zhao K."/>
            <person name="Won S.Y."/>
            <person name="Oh T.-J."/>
            <person name="Yu Y."/>
            <person name="Kim N.-H."/>
            <person name="Lee O.R."/>
            <person name="Lee T.-H."/>
            <person name="Bashyal P."/>
            <person name="Kim T.-S."/>
            <person name="Lee W.-H."/>
            <person name="Kawkins C."/>
            <person name="Kim C.-K."/>
            <person name="Kim J.S."/>
            <person name="Ahn B.O."/>
            <person name="Rhee S.Y."/>
            <person name="Sohng J.K."/>
        </authorList>
    </citation>
    <scope>NUCLEOTIDE SEQUENCE</scope>
    <source>
        <tissue evidence="9">Leaf</tissue>
    </source>
</reference>
<dbReference type="InterPro" id="IPR005175">
    <property type="entry name" value="PPC_dom"/>
</dbReference>
<feature type="domain" description="PPC" evidence="8">
    <location>
        <begin position="144"/>
        <end position="288"/>
    </location>
</feature>
<evidence type="ECO:0000259" key="8">
    <source>
        <dbReference type="PROSITE" id="PS51742"/>
    </source>
</evidence>
<feature type="compositionally biased region" description="Polar residues" evidence="7">
    <location>
        <begin position="350"/>
        <end position="360"/>
    </location>
</feature>
<dbReference type="OrthoDB" id="2014829at2759"/>
<dbReference type="AlphaFoldDB" id="A0A834WEU2"/>
<evidence type="ECO:0000256" key="7">
    <source>
        <dbReference type="SAM" id="MobiDB-lite"/>
    </source>
</evidence>
<keyword evidence="2 6" id="KW-0805">Transcription regulation</keyword>
<keyword evidence="5 6" id="KW-0539">Nucleus</keyword>
<protein>
    <recommendedName>
        <fullName evidence="6">AT-hook motif nuclear-localized protein</fullName>
    </recommendedName>
</protein>
<dbReference type="SUPFAM" id="SSF117856">
    <property type="entry name" value="AF0104/ALDC/Ptd012-like"/>
    <property type="match status" value="1"/>
</dbReference>
<feature type="region of interest" description="Disordered" evidence="7">
    <location>
        <begin position="325"/>
        <end position="360"/>
    </location>
</feature>
<dbReference type="CDD" id="cd11378">
    <property type="entry name" value="DUF296"/>
    <property type="match status" value="1"/>
</dbReference>
<comment type="function">
    <text evidence="6">Transcription factor that specifically binds AT-rich DNA sequences related to the nuclear matrix attachment regions (MARs).</text>
</comment>
<dbReference type="EMBL" id="JAAIUW010000008">
    <property type="protein sequence ID" value="KAF7820685.1"/>
    <property type="molecule type" value="Genomic_DNA"/>
</dbReference>
<dbReference type="Proteomes" id="UP000634136">
    <property type="component" value="Unassembled WGS sequence"/>
</dbReference>
<dbReference type="GO" id="GO:0005634">
    <property type="term" value="C:nucleus"/>
    <property type="evidence" value="ECO:0007669"/>
    <property type="project" value="UniProtKB-SubCell"/>
</dbReference>
<keyword evidence="4 6" id="KW-0804">Transcription</keyword>
<evidence type="ECO:0000313" key="9">
    <source>
        <dbReference type="EMBL" id="KAF7820685.1"/>
    </source>
</evidence>
<dbReference type="GO" id="GO:0003680">
    <property type="term" value="F:minor groove of adenine-thymine-rich DNA binding"/>
    <property type="evidence" value="ECO:0007669"/>
    <property type="project" value="UniProtKB-UniRule"/>
</dbReference>
<comment type="domain">
    <text evidence="6">The PPC domain mediates interactions between AHL proteins.</text>
</comment>
<organism evidence="9 10">
    <name type="scientific">Senna tora</name>
    <dbReference type="NCBI Taxonomy" id="362788"/>
    <lineage>
        <taxon>Eukaryota</taxon>
        <taxon>Viridiplantae</taxon>
        <taxon>Streptophyta</taxon>
        <taxon>Embryophyta</taxon>
        <taxon>Tracheophyta</taxon>
        <taxon>Spermatophyta</taxon>
        <taxon>Magnoliopsida</taxon>
        <taxon>eudicotyledons</taxon>
        <taxon>Gunneridae</taxon>
        <taxon>Pentapetalae</taxon>
        <taxon>rosids</taxon>
        <taxon>fabids</taxon>
        <taxon>Fabales</taxon>
        <taxon>Fabaceae</taxon>
        <taxon>Caesalpinioideae</taxon>
        <taxon>Cassia clade</taxon>
        <taxon>Senna</taxon>
    </lineage>
</organism>
<gene>
    <name evidence="9" type="ORF">G2W53_026140</name>
</gene>
<evidence type="ECO:0000256" key="4">
    <source>
        <dbReference type="ARBA" id="ARBA00023163"/>
    </source>
</evidence>
<keyword evidence="10" id="KW-1185">Reference proteome</keyword>
<sequence>MEEKESYASGIAVKANEAPESHRVAPRSENCGQFGGPAEVVKKKRGRPRKYGPDGKVALPLSPMPISSSIPLTGDFSAWKRGRGRPLESLKKLFKNEFESVGGPGDGIAYSVGANFTPHVLTVNAGEVFCSIFLSVTEKESPVYTCCSEVVLVADFYSFHDVTMKVMSFSQQGSRAICILSANGTISNVTLRQPTTSGGTLTYEGRFEILSLSGSYMPTENGLTRSRSGGMSVSLAGPDGRVVGGGLAGLLVAAGPVQVVVGSFLPGHQQEHKQKKQKMDHYSTITHAHVNPVSVEEIKVSFGGVKPIVTPAAFQVDNNIASFNNTHSSGSSSADEEEDDITPLPEKESNPNQTNAGVVF</sequence>
<proteinExistence type="predicted"/>
<dbReference type="PANTHER" id="PTHR31500:SF18">
    <property type="entry name" value="AT-HOOK MOTIF NUCLEAR-LOCALIZED PROTEIN 3"/>
    <property type="match status" value="1"/>
</dbReference>
<dbReference type="PROSITE" id="PS51742">
    <property type="entry name" value="PPC"/>
    <property type="match status" value="1"/>
</dbReference>
<comment type="subcellular location">
    <subcellularLocation>
        <location evidence="1 6">Nucleus</location>
    </subcellularLocation>
</comment>
<dbReference type="Gene3D" id="3.30.1330.80">
    <property type="entry name" value="Hypothetical protein, similar to alpha- acetolactate decarboxylase, domain 2"/>
    <property type="match status" value="1"/>
</dbReference>
<dbReference type="FunFam" id="3.30.1330.80:FF:000003">
    <property type="entry name" value="AT-hook motif nuclear-localized protein 1-like"/>
    <property type="match status" value="1"/>
</dbReference>
<evidence type="ECO:0000256" key="2">
    <source>
        <dbReference type="ARBA" id="ARBA00023015"/>
    </source>
</evidence>
<evidence type="ECO:0000256" key="5">
    <source>
        <dbReference type="ARBA" id="ARBA00023242"/>
    </source>
</evidence>
<evidence type="ECO:0000256" key="1">
    <source>
        <dbReference type="ARBA" id="ARBA00004123"/>
    </source>
</evidence>
<dbReference type="Pfam" id="PF03479">
    <property type="entry name" value="PCC"/>
    <property type="match status" value="1"/>
</dbReference>
<accession>A0A834WEU2</accession>